<protein>
    <submittedName>
        <fullName evidence="2">Uncharacterized protein</fullName>
    </submittedName>
</protein>
<accession>A0AC34QEV1</accession>
<reference evidence="2" key="1">
    <citation type="submission" date="2022-11" db="UniProtKB">
        <authorList>
            <consortium name="WormBaseParasite"/>
        </authorList>
    </citation>
    <scope>IDENTIFICATION</scope>
</reference>
<proteinExistence type="predicted"/>
<evidence type="ECO:0000313" key="2">
    <source>
        <dbReference type="WBParaSite" id="JU765_v2.g15756.t1"/>
    </source>
</evidence>
<name>A0AC34QEV1_9BILA</name>
<organism evidence="1 2">
    <name type="scientific">Panagrolaimus sp. JU765</name>
    <dbReference type="NCBI Taxonomy" id="591449"/>
    <lineage>
        <taxon>Eukaryota</taxon>
        <taxon>Metazoa</taxon>
        <taxon>Ecdysozoa</taxon>
        <taxon>Nematoda</taxon>
        <taxon>Chromadorea</taxon>
        <taxon>Rhabditida</taxon>
        <taxon>Tylenchina</taxon>
        <taxon>Panagrolaimomorpha</taxon>
        <taxon>Panagrolaimoidea</taxon>
        <taxon>Panagrolaimidae</taxon>
        <taxon>Panagrolaimus</taxon>
    </lineage>
</organism>
<dbReference type="WBParaSite" id="JU765_v2.g15756.t1">
    <property type="protein sequence ID" value="JU765_v2.g15756.t1"/>
    <property type="gene ID" value="JU765_v2.g15756"/>
</dbReference>
<dbReference type="Proteomes" id="UP000887576">
    <property type="component" value="Unplaced"/>
</dbReference>
<evidence type="ECO:0000313" key="1">
    <source>
        <dbReference type="Proteomes" id="UP000887576"/>
    </source>
</evidence>
<sequence length="58" mass="6765">SRTTSFHESEDFRAAIRRFSQRKKRQMGVAVVEETSKCANLTPGGIFAKFRQWRKTKC</sequence>